<comment type="caution">
    <text evidence="1">The sequence shown here is derived from an EMBL/GenBank/DDBJ whole genome shotgun (WGS) entry which is preliminary data.</text>
</comment>
<dbReference type="Proteomes" id="UP000176877">
    <property type="component" value="Unassembled WGS sequence"/>
</dbReference>
<gene>
    <name evidence="1" type="ORF">A3D45_02380</name>
</gene>
<dbReference type="InterPro" id="IPR009057">
    <property type="entry name" value="Homeodomain-like_sf"/>
</dbReference>
<accession>A0A1F5SAU0</accession>
<dbReference type="SUPFAM" id="SSF46689">
    <property type="entry name" value="Homeodomain-like"/>
    <property type="match status" value="1"/>
</dbReference>
<sequence length="232" mass="26679">MKSKWYELKENAIKLRQQGFSIGKIERDLGIPRSTLSGWLKNIKLTARQKEELLQNWKNGLINARRQAVIWHNAQKAERIKEAESSAKRTLKNINLNDKNILELALAFLYLGEGAKNNPETALGSSNPLILKFFLSLLKNIYNIKVEKIGCELSLRADQNPDEMKKFWSHALKIPIERFKQVHLDKRTIGSKTYQHYKGVCHLRCGNVAIQRKLISIANLFCEKIIDKNLGS</sequence>
<evidence type="ECO:0000313" key="1">
    <source>
        <dbReference type="EMBL" id="OGF23573.1"/>
    </source>
</evidence>
<dbReference type="EMBL" id="MFFT01000003">
    <property type="protein sequence ID" value="OGF23573.1"/>
    <property type="molecule type" value="Genomic_DNA"/>
</dbReference>
<proteinExistence type="predicted"/>
<name>A0A1F5SAU0_9BACT</name>
<evidence type="ECO:0000313" key="2">
    <source>
        <dbReference type="Proteomes" id="UP000176877"/>
    </source>
</evidence>
<dbReference type="InterPro" id="IPR036388">
    <property type="entry name" value="WH-like_DNA-bd_sf"/>
</dbReference>
<dbReference type="AlphaFoldDB" id="A0A1F5SAU0"/>
<dbReference type="Gene3D" id="1.10.10.10">
    <property type="entry name" value="Winged helix-like DNA-binding domain superfamily/Winged helix DNA-binding domain"/>
    <property type="match status" value="1"/>
</dbReference>
<reference evidence="1 2" key="1">
    <citation type="journal article" date="2016" name="Nat. Commun.">
        <title>Thousands of microbial genomes shed light on interconnected biogeochemical processes in an aquifer system.</title>
        <authorList>
            <person name="Anantharaman K."/>
            <person name="Brown C.T."/>
            <person name="Hug L.A."/>
            <person name="Sharon I."/>
            <person name="Castelle C.J."/>
            <person name="Probst A.J."/>
            <person name="Thomas B.C."/>
            <person name="Singh A."/>
            <person name="Wilkins M.J."/>
            <person name="Karaoz U."/>
            <person name="Brodie E.L."/>
            <person name="Williams K.H."/>
            <person name="Hubbard S.S."/>
            <person name="Banfield J.F."/>
        </authorList>
    </citation>
    <scope>NUCLEOTIDE SEQUENCE [LARGE SCALE GENOMIC DNA]</scope>
</reference>
<organism evidence="1 2">
    <name type="scientific">Candidatus Falkowbacteria bacterium RIFCSPHIGHO2_02_FULL_42_9</name>
    <dbReference type="NCBI Taxonomy" id="1797986"/>
    <lineage>
        <taxon>Bacteria</taxon>
        <taxon>Candidatus Falkowiibacteriota</taxon>
    </lineage>
</organism>
<protein>
    <submittedName>
        <fullName evidence="1">Uncharacterized protein</fullName>
    </submittedName>
</protein>